<evidence type="ECO:0000256" key="5">
    <source>
        <dbReference type="SAM" id="Phobius"/>
    </source>
</evidence>
<protein>
    <submittedName>
        <fullName evidence="6">Uncharacterized protein</fullName>
    </submittedName>
</protein>
<dbReference type="InterPro" id="IPR022301">
    <property type="entry name" value="Integral_membrane_YjbE"/>
</dbReference>
<gene>
    <name evidence="6" type="ORF">BVRB_028470</name>
</gene>
<dbReference type="Pfam" id="PF03741">
    <property type="entry name" value="TerC"/>
    <property type="match status" value="1"/>
</dbReference>
<dbReference type="PANTHER" id="PTHR30238">
    <property type="entry name" value="MEMBRANE BOUND PREDICTED REDOX MODULATOR"/>
    <property type="match status" value="1"/>
</dbReference>
<feature type="transmembrane region" description="Helical" evidence="5">
    <location>
        <begin position="158"/>
        <end position="180"/>
    </location>
</feature>
<keyword evidence="3 5" id="KW-1133">Transmembrane helix</keyword>
<evidence type="ECO:0000313" key="6">
    <source>
        <dbReference type="EMBL" id="KMS93737.1"/>
    </source>
</evidence>
<organism evidence="6 7">
    <name type="scientific">Beta vulgaris subsp. vulgaris</name>
    <name type="common">Beet</name>
    <dbReference type="NCBI Taxonomy" id="3555"/>
    <lineage>
        <taxon>Eukaryota</taxon>
        <taxon>Viridiplantae</taxon>
        <taxon>Streptophyta</taxon>
        <taxon>Embryophyta</taxon>
        <taxon>Tracheophyta</taxon>
        <taxon>Spermatophyta</taxon>
        <taxon>Magnoliopsida</taxon>
        <taxon>eudicotyledons</taxon>
        <taxon>Gunneridae</taxon>
        <taxon>Pentapetalae</taxon>
        <taxon>Caryophyllales</taxon>
        <taxon>Chenopodiaceae</taxon>
        <taxon>Betoideae</taxon>
        <taxon>Beta</taxon>
    </lineage>
</organism>
<evidence type="ECO:0000256" key="2">
    <source>
        <dbReference type="ARBA" id="ARBA00022692"/>
    </source>
</evidence>
<sequence>MAQARPSSGGRPAGANVLEELVMEEILTTGFLSALLAIIMIDLVLAGDNAIVIALAARNLPPALRTKAVVWGTAGAIAVRTAMTLIVVWLLNIPGLMLAGGLALVWIAYKLLADHDDGEKEVSAASSFWGAMKTIIVADAVMGLDNVLAVAGAAHGSFLLVVLGLLISVPIMIGGSQLILKFI</sequence>
<name>A0A0J8B1I1_BETVV</name>
<dbReference type="GO" id="GO:0016020">
    <property type="term" value="C:membrane"/>
    <property type="evidence" value="ECO:0007669"/>
    <property type="project" value="UniProtKB-SubCell"/>
</dbReference>
<dbReference type="Gramene" id="KMS93737">
    <property type="protein sequence ID" value="KMS93737"/>
    <property type="gene ID" value="BVRB_028470"/>
</dbReference>
<evidence type="ECO:0000256" key="1">
    <source>
        <dbReference type="ARBA" id="ARBA00004141"/>
    </source>
</evidence>
<dbReference type="OrthoDB" id="10505381at2759"/>
<keyword evidence="7" id="KW-1185">Reference proteome</keyword>
<evidence type="ECO:0000256" key="4">
    <source>
        <dbReference type="ARBA" id="ARBA00023136"/>
    </source>
</evidence>
<dbReference type="AlphaFoldDB" id="A0A0J8B1I1"/>
<feature type="transmembrane region" description="Helical" evidence="5">
    <location>
        <begin position="31"/>
        <end position="56"/>
    </location>
</feature>
<dbReference type="PANTHER" id="PTHR30238:SF4">
    <property type="entry name" value="SLL1022 PROTEIN"/>
    <property type="match status" value="1"/>
</dbReference>
<dbReference type="EMBL" id="KQ099518">
    <property type="protein sequence ID" value="KMS93737.1"/>
    <property type="molecule type" value="Genomic_DNA"/>
</dbReference>
<feature type="non-terminal residue" evidence="6">
    <location>
        <position position="183"/>
    </location>
</feature>
<keyword evidence="4 5" id="KW-0472">Membrane</keyword>
<keyword evidence="2 5" id="KW-0812">Transmembrane</keyword>
<proteinExistence type="predicted"/>
<evidence type="ECO:0000256" key="3">
    <source>
        <dbReference type="ARBA" id="ARBA00022989"/>
    </source>
</evidence>
<feature type="transmembrane region" description="Helical" evidence="5">
    <location>
        <begin position="134"/>
        <end position="152"/>
    </location>
</feature>
<comment type="subcellular location">
    <subcellularLocation>
        <location evidence="1">Membrane</location>
        <topology evidence="1">Multi-pass membrane protein</topology>
    </subcellularLocation>
</comment>
<dbReference type="InterPro" id="IPR005496">
    <property type="entry name" value="Integral_membrane_TerC"/>
</dbReference>
<feature type="transmembrane region" description="Helical" evidence="5">
    <location>
        <begin position="96"/>
        <end position="113"/>
    </location>
</feature>
<dbReference type="OMA" id="YTAGKMI"/>
<reference evidence="6 7" key="1">
    <citation type="journal article" date="2014" name="Nature">
        <title>The genome of the recently domesticated crop plant sugar beet (Beta vulgaris).</title>
        <authorList>
            <person name="Dohm J.C."/>
            <person name="Minoche A.E."/>
            <person name="Holtgrawe D."/>
            <person name="Capella-Gutierrez S."/>
            <person name="Zakrzewski F."/>
            <person name="Tafer H."/>
            <person name="Rupp O."/>
            <person name="Sorensen T.R."/>
            <person name="Stracke R."/>
            <person name="Reinhardt R."/>
            <person name="Goesmann A."/>
            <person name="Kraft T."/>
            <person name="Schulz B."/>
            <person name="Stadler P.F."/>
            <person name="Schmidt T."/>
            <person name="Gabaldon T."/>
            <person name="Lehrach H."/>
            <person name="Weisshaar B."/>
            <person name="Himmelbauer H."/>
        </authorList>
    </citation>
    <scope>NUCLEOTIDE SEQUENCE [LARGE SCALE GENOMIC DNA]</scope>
    <source>
        <tissue evidence="6">Taproot</tissue>
    </source>
</reference>
<evidence type="ECO:0000313" key="7">
    <source>
        <dbReference type="Proteomes" id="UP000035740"/>
    </source>
</evidence>
<dbReference type="Proteomes" id="UP000035740">
    <property type="component" value="Unassembled WGS sequence"/>
</dbReference>
<accession>A0A0J8B1I1</accession>
<dbReference type="NCBIfam" id="TIGR03717">
    <property type="entry name" value="R_switched_YjbE"/>
    <property type="match status" value="1"/>
</dbReference>